<proteinExistence type="predicted"/>
<name>A0A120AHM4_9GAMM</name>
<reference evidence="1 2" key="1">
    <citation type="journal article" date="2014" name="Genome Announc.">
        <title>Draft Genome Sequence of Lysobacter capsici AZ78, a Bacterium Antagonistic to Plant-Pathogenic Oomycetes.</title>
        <authorList>
            <person name="Puopolo G."/>
            <person name="Sonego P."/>
            <person name="Engelen K."/>
            <person name="Pertot I."/>
        </authorList>
    </citation>
    <scope>NUCLEOTIDE SEQUENCE [LARGE SCALE GENOMIC DNA]</scope>
    <source>
        <strain evidence="1 2">AZ78</strain>
    </source>
</reference>
<keyword evidence="2" id="KW-1185">Reference proteome</keyword>
<comment type="caution">
    <text evidence="1">The sequence shown here is derived from an EMBL/GenBank/DDBJ whole genome shotgun (WGS) entry which is preliminary data.</text>
</comment>
<evidence type="ECO:0000313" key="2">
    <source>
        <dbReference type="Proteomes" id="UP000023435"/>
    </source>
</evidence>
<gene>
    <name evidence="1" type="ORF">AZ78_3951</name>
</gene>
<sequence>MAIAQETVDTINQDTLRLNAETARLTAETARLTAQRVRDQAAAPVDDRLKTLQAQNALENAEKDLANSATEARIAQAFGTVKNASYTGAVELDDKTGTLEAKLLATKAIAAASQRICAQLCGKIGERPVLVAAGTSYRSPERLELYRFRVKMLKQVLDSALTSTRSSGGAETASALPAVVSAGLDAAGKLLSFFKSDYKMLGFDQTTDESVAMYAVAGGLSQHGARVYWPAVQMPAQRARALESIVAELQGLLKLRNQAQTRAVALAALAAREERVAAEDGEDKEQALAEAASYRSDEAVLREAVSGYDALLVSLTTPSGTPARDPIIDLVSDMALESTLQGAGDDTGSLLLLIRLESAGGGMLLKKNLLTGLGAPPLYHMGGAAVSYLLLDGRDGRVIDGGTIAQHGGYTKSSRLASTLGQ</sequence>
<dbReference type="Proteomes" id="UP000023435">
    <property type="component" value="Unassembled WGS sequence"/>
</dbReference>
<accession>A0A120AHM4</accession>
<dbReference type="AlphaFoldDB" id="A0A120AHM4"/>
<dbReference type="EMBL" id="JAJA02000001">
    <property type="protein sequence ID" value="KWS06395.1"/>
    <property type="molecule type" value="Genomic_DNA"/>
</dbReference>
<organism evidence="1 2">
    <name type="scientific">Lysobacter capsici AZ78</name>
    <dbReference type="NCBI Taxonomy" id="1444315"/>
    <lineage>
        <taxon>Bacteria</taxon>
        <taxon>Pseudomonadati</taxon>
        <taxon>Pseudomonadota</taxon>
        <taxon>Gammaproteobacteria</taxon>
        <taxon>Lysobacterales</taxon>
        <taxon>Lysobacteraceae</taxon>
        <taxon>Lysobacter</taxon>
    </lineage>
</organism>
<protein>
    <submittedName>
        <fullName evidence="1">Uncharacterized protein</fullName>
    </submittedName>
</protein>
<evidence type="ECO:0000313" key="1">
    <source>
        <dbReference type="EMBL" id="KWS06395.1"/>
    </source>
</evidence>